<dbReference type="GO" id="GO:0006741">
    <property type="term" value="P:NADP+ biosynthetic process"/>
    <property type="evidence" value="ECO:0007669"/>
    <property type="project" value="InterPro"/>
</dbReference>
<dbReference type="AlphaFoldDB" id="A0A1G9NT12"/>
<keyword evidence="4" id="KW-1185">Reference proteome</keyword>
<dbReference type="GO" id="GO:0005524">
    <property type="term" value="F:ATP binding"/>
    <property type="evidence" value="ECO:0007669"/>
    <property type="project" value="UniProtKB-ARBA"/>
</dbReference>
<dbReference type="InterPro" id="IPR002504">
    <property type="entry name" value="NADK"/>
</dbReference>
<sequence>MAERSPAMSRIPLTVGIIANPASGRDLRRLTAKAGLFSSTDKAAVVQRLLGAFGATGIERVLMPPDMTGIAAAVLKARDSRQARGHWPEVEFLDIPLRQSVEDTRLAARRMAERGVALIAVLGGDGTHKAVAAEVGDIPLLTLSTGTNNAFPELREATSAGLAGGLCASGRIPPEIGLRRNKRLLVREPQRGLCEWALVDVAVSPLPFIGARAISRAEDLAEVFVTFAEPWAIGLSALCGLWFPVSRQAPGGAWMRLHPEASEALLAPLAPGLLEGCGVVAAGPLEPGVPRSLALGCGTLALDGEREIEFGPADRPTVTLDAYGPLSIDVEAALAYAARHRLLRVGRDHPQHPVNRFPEDNPGEKQDVHSPVR</sequence>
<organism evidence="3 4">
    <name type="scientific">Pseudomonas indica</name>
    <dbReference type="NCBI Taxonomy" id="137658"/>
    <lineage>
        <taxon>Bacteria</taxon>
        <taxon>Pseudomonadati</taxon>
        <taxon>Pseudomonadota</taxon>
        <taxon>Gammaproteobacteria</taxon>
        <taxon>Pseudomonadales</taxon>
        <taxon>Pseudomonadaceae</taxon>
        <taxon>Pseudomonas</taxon>
    </lineage>
</organism>
<keyword evidence="1" id="KW-0963">Cytoplasm</keyword>
<dbReference type="GO" id="GO:0003951">
    <property type="term" value="F:NAD+ kinase activity"/>
    <property type="evidence" value="ECO:0007669"/>
    <property type="project" value="InterPro"/>
</dbReference>
<reference evidence="3 4" key="1">
    <citation type="submission" date="2016-10" db="EMBL/GenBank/DDBJ databases">
        <authorList>
            <person name="de Groot N.N."/>
        </authorList>
    </citation>
    <scope>NUCLEOTIDE SEQUENCE [LARGE SCALE GENOMIC DNA]</scope>
    <source>
        <strain evidence="3 4">JCM 21544</strain>
    </source>
</reference>
<evidence type="ECO:0000256" key="2">
    <source>
        <dbReference type="SAM" id="MobiDB-lite"/>
    </source>
</evidence>
<evidence type="ECO:0000313" key="3">
    <source>
        <dbReference type="EMBL" id="SDL89529.1"/>
    </source>
</evidence>
<dbReference type="PANTHER" id="PTHR40697">
    <property type="entry name" value="ACETOIN CATABOLISM PROTEIN X"/>
    <property type="match status" value="1"/>
</dbReference>
<dbReference type="PANTHER" id="PTHR40697:SF3">
    <property type="entry name" value="ACETOIN CATABOLISM PROTEIN X"/>
    <property type="match status" value="1"/>
</dbReference>
<dbReference type="Pfam" id="PF01513">
    <property type="entry name" value="NAD_kinase"/>
    <property type="match status" value="1"/>
</dbReference>
<evidence type="ECO:0000313" key="4">
    <source>
        <dbReference type="Proteomes" id="UP000198706"/>
    </source>
</evidence>
<dbReference type="Proteomes" id="UP000198706">
    <property type="component" value="Unassembled WGS sequence"/>
</dbReference>
<dbReference type="EMBL" id="FNFD01000034">
    <property type="protein sequence ID" value="SDL89529.1"/>
    <property type="molecule type" value="Genomic_DNA"/>
</dbReference>
<name>A0A1G9NT12_9PSED</name>
<gene>
    <name evidence="3" type="ORF">SAMN05216186_13438</name>
</gene>
<protein>
    <submittedName>
        <fullName evidence="3">Predicted polyphosphate-or ATP-dependent NAD kinase</fullName>
    </submittedName>
</protein>
<feature type="region of interest" description="Disordered" evidence="2">
    <location>
        <begin position="347"/>
        <end position="373"/>
    </location>
</feature>
<proteinExistence type="predicted"/>
<dbReference type="InterPro" id="IPR017438">
    <property type="entry name" value="ATP-NAD_kinase_N"/>
</dbReference>
<keyword evidence="3" id="KW-0808">Transferase</keyword>
<accession>A0A1G9NT12</accession>
<dbReference type="InterPro" id="IPR011391">
    <property type="entry name" value="AcoX_kinase"/>
</dbReference>
<dbReference type="InterPro" id="IPR016064">
    <property type="entry name" value="NAD/diacylglycerol_kinase_sf"/>
</dbReference>
<keyword evidence="3" id="KW-0418">Kinase</keyword>
<dbReference type="Gene3D" id="3.40.50.10330">
    <property type="entry name" value="Probable inorganic polyphosphate/atp-NAD kinase, domain 1"/>
    <property type="match status" value="1"/>
</dbReference>
<dbReference type="InterPro" id="IPR039065">
    <property type="entry name" value="AcoX-like"/>
</dbReference>
<dbReference type="STRING" id="137658.SAMN05216186_13438"/>
<dbReference type="GO" id="GO:0051287">
    <property type="term" value="F:NAD binding"/>
    <property type="evidence" value="ECO:0007669"/>
    <property type="project" value="UniProtKB-ARBA"/>
</dbReference>
<dbReference type="SUPFAM" id="SSF111331">
    <property type="entry name" value="NAD kinase/diacylglycerol kinase-like"/>
    <property type="match status" value="1"/>
</dbReference>
<dbReference type="PIRSF" id="PIRSF018567">
    <property type="entry name" value="AcoX"/>
    <property type="match status" value="1"/>
</dbReference>
<evidence type="ECO:0000256" key="1">
    <source>
        <dbReference type="ARBA" id="ARBA00022490"/>
    </source>
</evidence>